<dbReference type="GeneID" id="18166400"/>
<sequence length="102" mass="11377">MTVRNLLHDSVNREPFTARFITCSVSTEICIQAGVGGTVVEFGEAAYGVRQVFATFSLLSRLLVSVYTHELKLTYDESQSFEKHTPIISRLSPARLYTSETS</sequence>
<name>G3JEJ2_CORMM</name>
<gene>
    <name evidence="1" type="ORF">CCM_04377</name>
</gene>
<dbReference type="InParanoid" id="G3JEJ2"/>
<dbReference type="RefSeq" id="XP_006669588.1">
    <property type="nucleotide sequence ID" value="XM_006669525.1"/>
</dbReference>
<dbReference type="EMBL" id="JH126401">
    <property type="protein sequence ID" value="EGX93005.1"/>
    <property type="molecule type" value="Genomic_DNA"/>
</dbReference>
<dbReference type="VEuPathDB" id="FungiDB:CCM_04377"/>
<dbReference type="Proteomes" id="UP000001610">
    <property type="component" value="Unassembled WGS sequence"/>
</dbReference>
<dbReference type="HOGENOM" id="CLU_2277349_0_0_1"/>
<organism evidence="1 2">
    <name type="scientific">Cordyceps militaris (strain CM01)</name>
    <name type="common">Caterpillar fungus</name>
    <dbReference type="NCBI Taxonomy" id="983644"/>
    <lineage>
        <taxon>Eukaryota</taxon>
        <taxon>Fungi</taxon>
        <taxon>Dikarya</taxon>
        <taxon>Ascomycota</taxon>
        <taxon>Pezizomycotina</taxon>
        <taxon>Sordariomycetes</taxon>
        <taxon>Hypocreomycetidae</taxon>
        <taxon>Hypocreales</taxon>
        <taxon>Cordycipitaceae</taxon>
        <taxon>Cordyceps</taxon>
    </lineage>
</organism>
<protein>
    <submittedName>
        <fullName evidence="1">Uncharacterized protein</fullName>
    </submittedName>
</protein>
<evidence type="ECO:0000313" key="1">
    <source>
        <dbReference type="EMBL" id="EGX93005.1"/>
    </source>
</evidence>
<keyword evidence="2" id="KW-1185">Reference proteome</keyword>
<dbReference type="KEGG" id="cmt:CCM_04377"/>
<evidence type="ECO:0000313" key="2">
    <source>
        <dbReference type="Proteomes" id="UP000001610"/>
    </source>
</evidence>
<accession>G3JEJ2</accession>
<dbReference type="AlphaFoldDB" id="G3JEJ2"/>
<reference evidence="1 2" key="1">
    <citation type="journal article" date="2011" name="Genome Biol.">
        <title>Genome sequence of the insect pathogenic fungus Cordyceps militaris, a valued traditional Chinese medicine.</title>
        <authorList>
            <person name="Zheng P."/>
            <person name="Xia Y."/>
            <person name="Xiao G."/>
            <person name="Xiong C."/>
            <person name="Hu X."/>
            <person name="Zhang S."/>
            <person name="Zheng H."/>
            <person name="Huang Y."/>
            <person name="Zhou Y."/>
            <person name="Wang S."/>
            <person name="Zhao G.P."/>
            <person name="Liu X."/>
            <person name="St Leger R.J."/>
            <person name="Wang C."/>
        </authorList>
    </citation>
    <scope>NUCLEOTIDE SEQUENCE [LARGE SCALE GENOMIC DNA]</scope>
    <source>
        <strain evidence="1 2">CM01</strain>
    </source>
</reference>
<proteinExistence type="predicted"/>